<proteinExistence type="predicted"/>
<evidence type="ECO:0000313" key="2">
    <source>
        <dbReference type="Proteomes" id="UP000501690"/>
    </source>
</evidence>
<dbReference type="EMBL" id="CP039354">
    <property type="protein sequence ID" value="QCE11533.1"/>
    <property type="molecule type" value="Genomic_DNA"/>
</dbReference>
<dbReference type="Proteomes" id="UP000501690">
    <property type="component" value="Linkage Group LG10"/>
</dbReference>
<gene>
    <name evidence="1" type="ORF">DEO72_LG10g2766</name>
</gene>
<sequence length="77" mass="8195">MDSGVVVAAGSASAAMGISGSGTTRWFCESWMLVQEWCSLVAAWHVGEDGGCSSGELQRWSEVAAAEWVGAEKRERE</sequence>
<protein>
    <submittedName>
        <fullName evidence="1">Uncharacterized protein</fullName>
    </submittedName>
</protein>
<reference evidence="1 2" key="1">
    <citation type="submission" date="2019-04" db="EMBL/GenBank/DDBJ databases">
        <title>An improved genome assembly and genetic linkage map for asparagus bean, Vigna unguiculata ssp. sesquipedialis.</title>
        <authorList>
            <person name="Xia Q."/>
            <person name="Zhang R."/>
            <person name="Dong Y."/>
        </authorList>
    </citation>
    <scope>NUCLEOTIDE SEQUENCE [LARGE SCALE GENOMIC DNA]</scope>
    <source>
        <tissue evidence="1">Leaf</tissue>
    </source>
</reference>
<keyword evidence="2" id="KW-1185">Reference proteome</keyword>
<dbReference type="AlphaFoldDB" id="A0A4D6NCH3"/>
<evidence type="ECO:0000313" key="1">
    <source>
        <dbReference type="EMBL" id="QCE11533.1"/>
    </source>
</evidence>
<accession>A0A4D6NCH3</accession>
<organism evidence="1 2">
    <name type="scientific">Vigna unguiculata</name>
    <name type="common">Cowpea</name>
    <dbReference type="NCBI Taxonomy" id="3917"/>
    <lineage>
        <taxon>Eukaryota</taxon>
        <taxon>Viridiplantae</taxon>
        <taxon>Streptophyta</taxon>
        <taxon>Embryophyta</taxon>
        <taxon>Tracheophyta</taxon>
        <taxon>Spermatophyta</taxon>
        <taxon>Magnoliopsida</taxon>
        <taxon>eudicotyledons</taxon>
        <taxon>Gunneridae</taxon>
        <taxon>Pentapetalae</taxon>
        <taxon>rosids</taxon>
        <taxon>fabids</taxon>
        <taxon>Fabales</taxon>
        <taxon>Fabaceae</taxon>
        <taxon>Papilionoideae</taxon>
        <taxon>50 kb inversion clade</taxon>
        <taxon>NPAAA clade</taxon>
        <taxon>indigoferoid/millettioid clade</taxon>
        <taxon>Phaseoleae</taxon>
        <taxon>Vigna</taxon>
    </lineage>
</organism>
<name>A0A4D6NCH3_VIGUN</name>